<dbReference type="Proteomes" id="UP000237865">
    <property type="component" value="Unassembled WGS sequence"/>
</dbReference>
<reference evidence="2 3" key="1">
    <citation type="submission" date="2017-11" db="EMBL/GenBank/DDBJ databases">
        <title>Genome sequence of Entomoplasma lucivorax PIPN-2 (ATCC 49196).</title>
        <authorList>
            <person name="Lo W.-S."/>
            <person name="Gasparich G.E."/>
            <person name="Kuo C.-H."/>
        </authorList>
    </citation>
    <scope>NUCLEOTIDE SEQUENCE [LARGE SCALE GENOMIC DNA]</scope>
    <source>
        <strain evidence="2 3">PIPN-2</strain>
    </source>
</reference>
<evidence type="ECO:0000313" key="2">
    <source>
        <dbReference type="EMBL" id="PPE06008.1"/>
    </source>
</evidence>
<accession>A0A2S5RFD9</accession>
<dbReference type="EMBL" id="PHNE01000001">
    <property type="protein sequence ID" value="PPE06008.1"/>
    <property type="molecule type" value="Genomic_DNA"/>
</dbReference>
<keyword evidence="1" id="KW-0472">Membrane</keyword>
<keyword evidence="3" id="KW-1185">Reference proteome</keyword>
<dbReference type="STRING" id="1399797.GCA_000518285_01450"/>
<keyword evidence="1" id="KW-0812">Transmembrane</keyword>
<feature type="transmembrane region" description="Helical" evidence="1">
    <location>
        <begin position="51"/>
        <end position="73"/>
    </location>
</feature>
<proteinExistence type="predicted"/>
<comment type="caution">
    <text evidence="2">The sequence shown here is derived from an EMBL/GenBank/DDBJ whole genome shotgun (WGS) entry which is preliminary data.</text>
</comment>
<sequence length="126" mass="13639">MKTKFEGQYKTGLTLIIIGASIVIGVISIMILVFLAGVGMVLPFWPTRMVAIPIIFMVVFLVPTIVTLVLAIIEMKNKTAKRKIVLAILGIIFSTVLGVIGGIFLLIAEQEPISVSQTSSQPEQIL</sequence>
<feature type="transmembrane region" description="Helical" evidence="1">
    <location>
        <begin position="85"/>
        <end position="108"/>
    </location>
</feature>
<gene>
    <name evidence="2" type="ORF">ELUCI_v1c02990</name>
</gene>
<evidence type="ECO:0000256" key="1">
    <source>
        <dbReference type="SAM" id="Phobius"/>
    </source>
</evidence>
<feature type="transmembrane region" description="Helical" evidence="1">
    <location>
        <begin position="12"/>
        <end position="45"/>
    </location>
</feature>
<dbReference type="AlphaFoldDB" id="A0A2S5RFD9"/>
<dbReference type="RefSeq" id="WP_028126822.1">
    <property type="nucleotide sequence ID" value="NZ_PHNE01000001.1"/>
</dbReference>
<name>A0A2S5RFD9_9MOLU</name>
<keyword evidence="1" id="KW-1133">Transmembrane helix</keyword>
<organism evidence="2 3">
    <name type="scientific">Williamsoniiplasma lucivorax</name>
    <dbReference type="NCBI Taxonomy" id="209274"/>
    <lineage>
        <taxon>Bacteria</taxon>
        <taxon>Bacillati</taxon>
        <taxon>Mycoplasmatota</taxon>
        <taxon>Mollicutes</taxon>
        <taxon>Entomoplasmatales</taxon>
        <taxon>Williamsoniiplasma</taxon>
    </lineage>
</organism>
<protein>
    <submittedName>
        <fullName evidence="2">Uncharacterized protein</fullName>
    </submittedName>
</protein>
<evidence type="ECO:0000313" key="3">
    <source>
        <dbReference type="Proteomes" id="UP000237865"/>
    </source>
</evidence>